<proteinExistence type="predicted"/>
<dbReference type="EMBL" id="CM044706">
    <property type="protein sequence ID" value="KAI5660492.1"/>
    <property type="molecule type" value="Genomic_DNA"/>
</dbReference>
<name>A0ACC0AHQ7_CATRO</name>
<evidence type="ECO:0000313" key="2">
    <source>
        <dbReference type="Proteomes" id="UP001060085"/>
    </source>
</evidence>
<protein>
    <submittedName>
        <fullName evidence="1">Uncharacterized protein</fullName>
    </submittedName>
</protein>
<keyword evidence="2" id="KW-1185">Reference proteome</keyword>
<dbReference type="Proteomes" id="UP001060085">
    <property type="component" value="Linkage Group LG06"/>
</dbReference>
<sequence>MFGKLLRYGSIAVWILRIVACMGACLGCAIKPKLISSANGPLERRNPQAQRATEESIPNVSERFWTSSICEMDNSTILSQGSMSSVSTSTQMHDTHCSSSSNTPSEFVNHGLLLWRQTRQQWIGNGKPEKRSQKLPEPRLSWNATYDSLLGSNKPFPKPIPLPEMVDFLVDIWEQEGMYD</sequence>
<comment type="caution">
    <text evidence="1">The sequence shown here is derived from an EMBL/GenBank/DDBJ whole genome shotgun (WGS) entry which is preliminary data.</text>
</comment>
<evidence type="ECO:0000313" key="1">
    <source>
        <dbReference type="EMBL" id="KAI5660492.1"/>
    </source>
</evidence>
<gene>
    <name evidence="1" type="ORF">M9H77_29285</name>
</gene>
<organism evidence="1 2">
    <name type="scientific">Catharanthus roseus</name>
    <name type="common">Madagascar periwinkle</name>
    <name type="synonym">Vinca rosea</name>
    <dbReference type="NCBI Taxonomy" id="4058"/>
    <lineage>
        <taxon>Eukaryota</taxon>
        <taxon>Viridiplantae</taxon>
        <taxon>Streptophyta</taxon>
        <taxon>Embryophyta</taxon>
        <taxon>Tracheophyta</taxon>
        <taxon>Spermatophyta</taxon>
        <taxon>Magnoliopsida</taxon>
        <taxon>eudicotyledons</taxon>
        <taxon>Gunneridae</taxon>
        <taxon>Pentapetalae</taxon>
        <taxon>asterids</taxon>
        <taxon>lamiids</taxon>
        <taxon>Gentianales</taxon>
        <taxon>Apocynaceae</taxon>
        <taxon>Rauvolfioideae</taxon>
        <taxon>Vinceae</taxon>
        <taxon>Catharanthinae</taxon>
        <taxon>Catharanthus</taxon>
    </lineage>
</organism>
<accession>A0ACC0AHQ7</accession>
<reference evidence="2" key="1">
    <citation type="journal article" date="2023" name="Nat. Plants">
        <title>Single-cell RNA sequencing provides a high-resolution roadmap for understanding the multicellular compartmentation of specialized metabolism.</title>
        <authorList>
            <person name="Sun S."/>
            <person name="Shen X."/>
            <person name="Li Y."/>
            <person name="Li Y."/>
            <person name="Wang S."/>
            <person name="Li R."/>
            <person name="Zhang H."/>
            <person name="Shen G."/>
            <person name="Guo B."/>
            <person name="Wei J."/>
            <person name="Xu J."/>
            <person name="St-Pierre B."/>
            <person name="Chen S."/>
            <person name="Sun C."/>
        </authorList>
    </citation>
    <scope>NUCLEOTIDE SEQUENCE [LARGE SCALE GENOMIC DNA]</scope>
</reference>